<dbReference type="EMBL" id="BAAAHQ010000054">
    <property type="protein sequence ID" value="GAA0952414.1"/>
    <property type="molecule type" value="Genomic_DNA"/>
</dbReference>
<keyword evidence="3" id="KW-1185">Reference proteome</keyword>
<evidence type="ECO:0000256" key="1">
    <source>
        <dbReference type="SAM" id="SignalP"/>
    </source>
</evidence>
<feature type="signal peptide" evidence="1">
    <location>
        <begin position="1"/>
        <end position="22"/>
    </location>
</feature>
<dbReference type="Proteomes" id="UP001501578">
    <property type="component" value="Unassembled WGS sequence"/>
</dbReference>
<feature type="chain" id="PRO_5045824389" evidence="1">
    <location>
        <begin position="23"/>
        <end position="293"/>
    </location>
</feature>
<protein>
    <submittedName>
        <fullName evidence="2">Uncharacterized protein</fullName>
    </submittedName>
</protein>
<name>A0ABP4BNC1_9ACTN</name>
<keyword evidence="1" id="KW-0732">Signal</keyword>
<organism evidence="2 3">
    <name type="scientific">Nonomuraea longicatena</name>
    <dbReference type="NCBI Taxonomy" id="83682"/>
    <lineage>
        <taxon>Bacteria</taxon>
        <taxon>Bacillati</taxon>
        <taxon>Actinomycetota</taxon>
        <taxon>Actinomycetes</taxon>
        <taxon>Streptosporangiales</taxon>
        <taxon>Streptosporangiaceae</taxon>
        <taxon>Nonomuraea</taxon>
    </lineage>
</organism>
<proteinExistence type="predicted"/>
<evidence type="ECO:0000313" key="3">
    <source>
        <dbReference type="Proteomes" id="UP001501578"/>
    </source>
</evidence>
<gene>
    <name evidence="2" type="ORF">GCM10009560_74130</name>
</gene>
<comment type="caution">
    <text evidence="2">The sequence shown here is derived from an EMBL/GenBank/DDBJ whole genome shotgun (WGS) entry which is preliminary data.</text>
</comment>
<sequence length="293" mass="31964">MRILRTVRTVAALIALALCGPAAVNTVDAARAKATAERWQGSPQERAWREGFVPLQSLALEPGRAVPYWALVSAHNGAWKLGADLPSRPPAPVRVRWSDGSAALVPLVSASVAFARLRRPGYDEDASCPAGGCRVLRVVGAVQGKTTMATSRGPITVPTWEFTVEGVDEPFRRIAVDPAAMSRPPKARSWQRVYSYRVVADNELELQYGHNPCTTTHGARVYETSAVVVVDVEVRETDVEHCDEMLHTDPVRTTLDRPLGTRVVLDARSGVPLVPGTEERQFWSEPGWNLLAS</sequence>
<dbReference type="RefSeq" id="WP_343954989.1">
    <property type="nucleotide sequence ID" value="NZ_BAAAHQ010000054.1"/>
</dbReference>
<reference evidence="3" key="1">
    <citation type="journal article" date="2019" name="Int. J. Syst. Evol. Microbiol.">
        <title>The Global Catalogue of Microorganisms (GCM) 10K type strain sequencing project: providing services to taxonomists for standard genome sequencing and annotation.</title>
        <authorList>
            <consortium name="The Broad Institute Genomics Platform"/>
            <consortium name="The Broad Institute Genome Sequencing Center for Infectious Disease"/>
            <person name="Wu L."/>
            <person name="Ma J."/>
        </authorList>
    </citation>
    <scope>NUCLEOTIDE SEQUENCE [LARGE SCALE GENOMIC DNA]</scope>
    <source>
        <strain evidence="3">JCM 11136</strain>
    </source>
</reference>
<accession>A0ABP4BNC1</accession>
<evidence type="ECO:0000313" key="2">
    <source>
        <dbReference type="EMBL" id="GAA0952414.1"/>
    </source>
</evidence>